<dbReference type="SMART" id="SM00368">
    <property type="entry name" value="LRR_RI"/>
    <property type="match status" value="4"/>
</dbReference>
<feature type="compositionally biased region" description="Basic residues" evidence="5">
    <location>
        <begin position="232"/>
        <end position="241"/>
    </location>
</feature>
<keyword evidence="8" id="KW-1185">Reference proteome</keyword>
<dbReference type="GO" id="GO:0005524">
    <property type="term" value="F:ATP binding"/>
    <property type="evidence" value="ECO:0007669"/>
    <property type="project" value="UniProtKB-KW"/>
</dbReference>
<evidence type="ECO:0000259" key="6">
    <source>
        <dbReference type="PROSITE" id="PS50837"/>
    </source>
</evidence>
<dbReference type="PRINTS" id="PR01719">
    <property type="entry name" value="MHCIIACTVATR"/>
</dbReference>
<dbReference type="AlphaFoldDB" id="A0AAV7AC10"/>
<sequence>MRKQTICTNVYVVLSSFYMRHFLSLVTCFADMDSFKEILPFIENMVLNSSSSDLRYYLQSLVDMGLMSLEYYHSLLRESNTEDLCRKITLSLLENPESYQMLFPTTCEEQKDPTIFDELSAMHPAEGFLKLLHSDIDVSCAIKDVDLEDLDDIDLDFQDCKDLFTDDFVQALRTVDISDIEELVNYTIGDGKNCMDDLLNRFSELDDCEEEPARKRSRKNCPLRKSTCSQKPRQRRKKKGTKALNESCTGNEASDSLNSAAFPCFLTPEGSLVGAGDASPGYPGPFPVVPVSPVSGYQIKIIFCPAPAPGSVLSCLPTPTPVPIPESHAVSTNPSIPGSPDRNGSCSAFAPSAADLPSSPEAASMYCTPSTELLKSFIEAQRTLYHGMLAWEQDLLYMESVLVNSRVNVKTGKAVGKTAEKELVNYDMAEKERHTIEILNLFEDKDRKEMETNIIALLGQSGMGKTVQVKKICQDWSQGKFDQFCFVFHFECRHLDVSKQYSFRDFLFKLSTCAQEKNIDVYQYILKNPEKVLLIFDGFDEFQDPEGLLHGSFTTSPSKTNKVKDLFTGLFQKKLLRGCTLLITARVKEKLNQYLGKVDRIIEMMGFSSNQVDWYIKEYFKERPDFSNALEWIKGYPYLFSYCYIPLMCKMICLFTEKTLKTGSKELPLSFADFFYDLYQKNVKATGTCFGEGTIVQNCTVDTSCLDLESDKKSGTQFQTQKRPTDSGNTIEHIPPCNALAQSFSSALLTLDSISDRNLVKYVSFDPKKRRNQEICPDMVRRFLIGLLYHNNGTPSSKFSKHVKKQKKLTEYFQTLHLSGLCPHKLIEVLHCVYEINNPRLMRSLVATLNGSVSFVDTRLTPPDVFVLKNILKMSKTKISLDLRKTGIDPNGLKELVTLKSITSYRASLGDTVKLWKMLLADGQNLLLKKCVKKFTLEPFKVETKKDVTDLIGLVDIQGDISDSSPDSALGIKEIPAVKNLKRLTFGLGKRHGQDGFLKLVEVLPKLPALQHLDLNNLTENHIGDKGVEKLAEKFPELQCIQTLDLSQNNITDAGAKKLAAALPSLKSLQRLSLLSNNVCDAGAEQLAKILPDMTSLQALHLEFNRITCTGAEQLAASLKMCPKMRSLGMYSTNIPYTSLQRLLQQDPRISYVSIG</sequence>
<evidence type="ECO:0000256" key="2">
    <source>
        <dbReference type="ARBA" id="ARBA00022737"/>
    </source>
</evidence>
<feature type="domain" description="NACHT" evidence="6">
    <location>
        <begin position="453"/>
        <end position="586"/>
    </location>
</feature>
<dbReference type="Pfam" id="PF05729">
    <property type="entry name" value="NACHT"/>
    <property type="match status" value="1"/>
</dbReference>
<comment type="caution">
    <text evidence="7">The sequence shown here is derived from an EMBL/GenBank/DDBJ whole genome shotgun (WGS) entry which is preliminary data.</text>
</comment>
<dbReference type="InterPro" id="IPR001611">
    <property type="entry name" value="Leu-rich_rpt"/>
</dbReference>
<evidence type="ECO:0000313" key="7">
    <source>
        <dbReference type="EMBL" id="KAG8558355.1"/>
    </source>
</evidence>
<dbReference type="Proteomes" id="UP000824782">
    <property type="component" value="Unassembled WGS sequence"/>
</dbReference>
<dbReference type="PANTHER" id="PTHR47189:SF1">
    <property type="entry name" value="MHC CLASS II TRANSACTIVATOR"/>
    <property type="match status" value="1"/>
</dbReference>
<dbReference type="Pfam" id="PF13516">
    <property type="entry name" value="LRR_6"/>
    <property type="match status" value="3"/>
</dbReference>
<protein>
    <recommendedName>
        <fullName evidence="6">NACHT domain-containing protein</fullName>
    </recommendedName>
</protein>
<evidence type="ECO:0000256" key="5">
    <source>
        <dbReference type="SAM" id="MobiDB-lite"/>
    </source>
</evidence>
<dbReference type="PANTHER" id="PTHR47189">
    <property type="entry name" value="MHC CLASS II TRANSACTIVATOR"/>
    <property type="match status" value="1"/>
</dbReference>
<organism evidence="7 8">
    <name type="scientific">Engystomops pustulosus</name>
    <name type="common">Tungara frog</name>
    <name type="synonym">Physalaemus pustulosus</name>
    <dbReference type="NCBI Taxonomy" id="76066"/>
    <lineage>
        <taxon>Eukaryota</taxon>
        <taxon>Metazoa</taxon>
        <taxon>Chordata</taxon>
        <taxon>Craniata</taxon>
        <taxon>Vertebrata</taxon>
        <taxon>Euteleostomi</taxon>
        <taxon>Amphibia</taxon>
        <taxon>Batrachia</taxon>
        <taxon>Anura</taxon>
        <taxon>Neobatrachia</taxon>
        <taxon>Hyloidea</taxon>
        <taxon>Leptodactylidae</taxon>
        <taxon>Leiuperinae</taxon>
        <taxon>Engystomops</taxon>
    </lineage>
</organism>
<dbReference type="InterPro" id="IPR008095">
    <property type="entry name" value="MHC_II_transact"/>
</dbReference>
<dbReference type="EMBL" id="WNYA01000008">
    <property type="protein sequence ID" value="KAG8558355.1"/>
    <property type="molecule type" value="Genomic_DNA"/>
</dbReference>
<dbReference type="SUPFAM" id="SSF52540">
    <property type="entry name" value="P-loop containing nucleoside triphosphate hydrolases"/>
    <property type="match status" value="1"/>
</dbReference>
<evidence type="ECO:0000256" key="4">
    <source>
        <dbReference type="ARBA" id="ARBA00022840"/>
    </source>
</evidence>
<reference evidence="7" key="1">
    <citation type="thesis" date="2020" institute="ProQuest LLC" country="789 East Eisenhower Parkway, Ann Arbor, MI, USA">
        <title>Comparative Genomics and Chromosome Evolution.</title>
        <authorList>
            <person name="Mudd A.B."/>
        </authorList>
    </citation>
    <scope>NUCLEOTIDE SEQUENCE</scope>
    <source>
        <strain evidence="7">237g6f4</strain>
        <tissue evidence="7">Blood</tissue>
    </source>
</reference>
<accession>A0AAV7AC10</accession>
<dbReference type="SUPFAM" id="SSF52047">
    <property type="entry name" value="RNI-like"/>
    <property type="match status" value="1"/>
</dbReference>
<dbReference type="PROSITE" id="PS50837">
    <property type="entry name" value="NACHT"/>
    <property type="match status" value="1"/>
</dbReference>
<dbReference type="GO" id="GO:0045944">
    <property type="term" value="P:positive regulation of transcription by RNA polymerase II"/>
    <property type="evidence" value="ECO:0007669"/>
    <property type="project" value="TreeGrafter"/>
</dbReference>
<dbReference type="Gene3D" id="3.40.50.300">
    <property type="entry name" value="P-loop containing nucleotide triphosphate hydrolases"/>
    <property type="match status" value="1"/>
</dbReference>
<keyword evidence="4" id="KW-0067">ATP-binding</keyword>
<feature type="compositionally biased region" description="Polar residues" evidence="5">
    <location>
        <begin position="244"/>
        <end position="254"/>
    </location>
</feature>
<name>A0AAV7AC10_ENGPU</name>
<dbReference type="InterPro" id="IPR027417">
    <property type="entry name" value="P-loop_NTPase"/>
</dbReference>
<evidence type="ECO:0000256" key="3">
    <source>
        <dbReference type="ARBA" id="ARBA00022741"/>
    </source>
</evidence>
<dbReference type="Gene3D" id="3.80.10.10">
    <property type="entry name" value="Ribonuclease Inhibitor"/>
    <property type="match status" value="1"/>
</dbReference>
<gene>
    <name evidence="7" type="ORF">GDO81_016964</name>
</gene>
<dbReference type="GO" id="GO:0045345">
    <property type="term" value="P:positive regulation of MHC class I biosynthetic process"/>
    <property type="evidence" value="ECO:0007669"/>
    <property type="project" value="TreeGrafter"/>
</dbReference>
<keyword evidence="1" id="KW-0433">Leucine-rich repeat</keyword>
<keyword evidence="2" id="KW-0677">Repeat</keyword>
<dbReference type="InterPro" id="IPR007111">
    <property type="entry name" value="NACHT_NTPase"/>
</dbReference>
<proteinExistence type="predicted"/>
<evidence type="ECO:0000313" key="8">
    <source>
        <dbReference type="Proteomes" id="UP000824782"/>
    </source>
</evidence>
<dbReference type="GO" id="GO:0045348">
    <property type="term" value="P:positive regulation of MHC class II biosynthetic process"/>
    <property type="evidence" value="ECO:0007669"/>
    <property type="project" value="TreeGrafter"/>
</dbReference>
<dbReference type="InterPro" id="IPR032675">
    <property type="entry name" value="LRR_dom_sf"/>
</dbReference>
<feature type="region of interest" description="Disordered" evidence="5">
    <location>
        <begin position="216"/>
        <end position="254"/>
    </location>
</feature>
<evidence type="ECO:0000256" key="1">
    <source>
        <dbReference type="ARBA" id="ARBA00022614"/>
    </source>
</evidence>
<keyword evidence="3" id="KW-0547">Nucleotide-binding</keyword>
<dbReference type="FunFam" id="3.40.50.300:FF:001028">
    <property type="entry name" value="Class II major histocompatibility complex transactivator"/>
    <property type="match status" value="1"/>
</dbReference>